<name>A0ABS9SKL8_9BACT</name>
<dbReference type="EMBL" id="JAKWBL010000002">
    <property type="protein sequence ID" value="MCH5598928.1"/>
    <property type="molecule type" value="Genomic_DNA"/>
</dbReference>
<evidence type="ECO:0000313" key="2">
    <source>
        <dbReference type="Proteomes" id="UP001202248"/>
    </source>
</evidence>
<comment type="caution">
    <text evidence="1">The sequence shown here is derived from an EMBL/GenBank/DDBJ whole genome shotgun (WGS) entry which is preliminary data.</text>
</comment>
<evidence type="ECO:0008006" key="3">
    <source>
        <dbReference type="Google" id="ProtNLM"/>
    </source>
</evidence>
<dbReference type="SUPFAM" id="SSF53681">
    <property type="entry name" value="Aspartate/glutamate racemase"/>
    <property type="match status" value="1"/>
</dbReference>
<proteinExistence type="predicted"/>
<gene>
    <name evidence="1" type="ORF">MKP09_13925</name>
</gene>
<organism evidence="1 2">
    <name type="scientific">Niabella ginsengisoli</name>
    <dbReference type="NCBI Taxonomy" id="522298"/>
    <lineage>
        <taxon>Bacteria</taxon>
        <taxon>Pseudomonadati</taxon>
        <taxon>Bacteroidota</taxon>
        <taxon>Chitinophagia</taxon>
        <taxon>Chitinophagales</taxon>
        <taxon>Chitinophagaceae</taxon>
        <taxon>Niabella</taxon>
    </lineage>
</organism>
<keyword evidence="2" id="KW-1185">Reference proteome</keyword>
<dbReference type="RefSeq" id="WP_240830593.1">
    <property type="nucleotide sequence ID" value="NZ_JAKWBL010000002.1"/>
</dbReference>
<accession>A0ABS9SKL8</accession>
<reference evidence="1 2" key="1">
    <citation type="submission" date="2022-02" db="EMBL/GenBank/DDBJ databases">
        <authorList>
            <person name="Min J."/>
        </authorList>
    </citation>
    <scope>NUCLEOTIDE SEQUENCE [LARGE SCALE GENOMIC DNA]</scope>
    <source>
        <strain evidence="1 2">GR10-1</strain>
    </source>
</reference>
<dbReference type="Gene3D" id="3.40.50.1860">
    <property type="match status" value="1"/>
</dbReference>
<sequence length="182" mass="21035">MLQLLGLGNYATQFYLHVLNQMAEEEWGEYATFPLRLVNVNFQELNPFLPDQFEKLVPAIRRILTQDEAGADEWLIPNITLFETIDRLPASISSRCIHAVEETAKYLQDHAVVKIYLFGSLYTMNATYVKGLLEKNKIRVCLPEPDDQQLLDTLRKEVYAKGKQAEYVVQWNSLLKNIQNIT</sequence>
<dbReference type="Proteomes" id="UP001202248">
    <property type="component" value="Unassembled WGS sequence"/>
</dbReference>
<protein>
    <recommendedName>
        <fullName evidence="3">SIR2-like domain-containing protein</fullName>
    </recommendedName>
</protein>
<evidence type="ECO:0000313" key="1">
    <source>
        <dbReference type="EMBL" id="MCH5598928.1"/>
    </source>
</evidence>
<dbReference type="InterPro" id="IPR001920">
    <property type="entry name" value="Asp/Glu_race"/>
</dbReference>